<feature type="domain" description="PI31 proteasome regulator N-terminal" evidence="13">
    <location>
        <begin position="12"/>
        <end position="136"/>
    </location>
</feature>
<evidence type="ECO:0000259" key="13">
    <source>
        <dbReference type="Pfam" id="PF11566"/>
    </source>
</evidence>
<evidence type="ECO:0000256" key="5">
    <source>
        <dbReference type="ARBA" id="ARBA00022481"/>
    </source>
</evidence>
<dbReference type="GO" id="GO:0043161">
    <property type="term" value="P:proteasome-mediated ubiquitin-dependent protein catabolic process"/>
    <property type="evidence" value="ECO:0007669"/>
    <property type="project" value="InterPro"/>
</dbReference>
<evidence type="ECO:0000313" key="15">
    <source>
        <dbReference type="Proteomes" id="UP000261620"/>
    </source>
</evidence>
<evidence type="ECO:0000256" key="4">
    <source>
        <dbReference type="ARBA" id="ARBA00015575"/>
    </source>
</evidence>
<keyword evidence="5" id="KW-0488">Methylation</keyword>
<keyword evidence="9" id="KW-0647">Proteasome</keyword>
<keyword evidence="10" id="KW-0007">Acetylation</keyword>
<evidence type="ECO:0000256" key="3">
    <source>
        <dbReference type="ARBA" id="ARBA00006405"/>
    </source>
</evidence>
<dbReference type="Gene3D" id="3.40.1000.30">
    <property type="match status" value="1"/>
</dbReference>
<reference evidence="14" key="2">
    <citation type="submission" date="2025-09" db="UniProtKB">
        <authorList>
            <consortium name="Ensembl"/>
        </authorList>
    </citation>
    <scope>IDENTIFICATION</scope>
</reference>
<proteinExistence type="inferred from homology"/>
<organism evidence="14 15">
    <name type="scientific">Mola mola</name>
    <name type="common">Ocean sunfish</name>
    <name type="synonym">Tetraodon mola</name>
    <dbReference type="NCBI Taxonomy" id="94237"/>
    <lineage>
        <taxon>Eukaryota</taxon>
        <taxon>Metazoa</taxon>
        <taxon>Chordata</taxon>
        <taxon>Craniata</taxon>
        <taxon>Vertebrata</taxon>
        <taxon>Euteleostomi</taxon>
        <taxon>Actinopterygii</taxon>
        <taxon>Neopterygii</taxon>
        <taxon>Teleostei</taxon>
        <taxon>Neoteleostei</taxon>
        <taxon>Acanthomorphata</taxon>
        <taxon>Eupercaria</taxon>
        <taxon>Tetraodontiformes</taxon>
        <taxon>Molidae</taxon>
        <taxon>Mola</taxon>
    </lineage>
</organism>
<evidence type="ECO:0000256" key="1">
    <source>
        <dbReference type="ARBA" id="ARBA00004240"/>
    </source>
</evidence>
<dbReference type="GO" id="GO:0000502">
    <property type="term" value="C:proteasome complex"/>
    <property type="evidence" value="ECO:0007669"/>
    <property type="project" value="UniProtKB-KW"/>
</dbReference>
<dbReference type="GO" id="GO:0004866">
    <property type="term" value="F:endopeptidase inhibitor activity"/>
    <property type="evidence" value="ECO:0007669"/>
    <property type="project" value="InterPro"/>
</dbReference>
<evidence type="ECO:0000256" key="12">
    <source>
        <dbReference type="SAM" id="MobiDB-lite"/>
    </source>
</evidence>
<dbReference type="Pfam" id="PF11566">
    <property type="entry name" value="PI31_Prot_N"/>
    <property type="match status" value="1"/>
</dbReference>
<dbReference type="InterPro" id="IPR021625">
    <property type="entry name" value="PI31_Prot_N"/>
</dbReference>
<comment type="function">
    <text evidence="11">Plays an important role in control of proteasome function. Inhibits the hydrolysis of protein and peptide substrates by the 20S proteasome. Also inhibits the activation of the proteasome by the proteasome regulatory proteins PA700 and PA28.</text>
</comment>
<keyword evidence="7" id="KW-0597">Phosphoprotein</keyword>
<accession>A0A3Q3WJ79</accession>
<name>A0A3Q3WJ79_MOLML</name>
<keyword evidence="8" id="KW-0256">Endoplasmic reticulum</keyword>
<evidence type="ECO:0000256" key="8">
    <source>
        <dbReference type="ARBA" id="ARBA00022824"/>
    </source>
</evidence>
<protein>
    <recommendedName>
        <fullName evidence="4">Proteasome inhibitor PI31 subunit</fullName>
    </recommendedName>
</protein>
<reference evidence="14" key="1">
    <citation type="submission" date="2025-08" db="UniProtKB">
        <authorList>
            <consortium name="Ensembl"/>
        </authorList>
    </citation>
    <scope>IDENTIFICATION</scope>
</reference>
<feature type="compositionally biased region" description="Basic and acidic residues" evidence="12">
    <location>
        <begin position="141"/>
        <end position="167"/>
    </location>
</feature>
<keyword evidence="15" id="KW-1185">Reference proteome</keyword>
<evidence type="ECO:0000256" key="11">
    <source>
        <dbReference type="ARBA" id="ARBA00024805"/>
    </source>
</evidence>
<evidence type="ECO:0000256" key="9">
    <source>
        <dbReference type="ARBA" id="ARBA00022942"/>
    </source>
</evidence>
<dbReference type="Ensembl" id="ENSMMOT00000012511.1">
    <property type="protein sequence ID" value="ENSMMOP00000012307.1"/>
    <property type="gene ID" value="ENSMMOG00000009464.1"/>
</dbReference>
<evidence type="ECO:0000313" key="14">
    <source>
        <dbReference type="Ensembl" id="ENSMMOP00000012307.1"/>
    </source>
</evidence>
<evidence type="ECO:0000256" key="7">
    <source>
        <dbReference type="ARBA" id="ARBA00022553"/>
    </source>
</evidence>
<comment type="similarity">
    <text evidence="3">Belongs to the proteasome inhibitor PI31 family.</text>
</comment>
<dbReference type="GO" id="GO:0005783">
    <property type="term" value="C:endoplasmic reticulum"/>
    <property type="evidence" value="ECO:0007669"/>
    <property type="project" value="UniProtKB-SubCell"/>
</dbReference>
<dbReference type="GO" id="GO:0070628">
    <property type="term" value="F:proteasome binding"/>
    <property type="evidence" value="ECO:0007669"/>
    <property type="project" value="InterPro"/>
</dbReference>
<feature type="region of interest" description="Disordered" evidence="12">
    <location>
        <begin position="139"/>
        <end position="181"/>
    </location>
</feature>
<dbReference type="Proteomes" id="UP000261620">
    <property type="component" value="Unplaced"/>
</dbReference>
<dbReference type="PANTHER" id="PTHR13266:SF1">
    <property type="entry name" value="PROTEASOME INHIBITOR PI31 SUBUNIT"/>
    <property type="match status" value="1"/>
</dbReference>
<dbReference type="AlphaFoldDB" id="A0A3Q3WJ79"/>
<evidence type="ECO:0000256" key="6">
    <source>
        <dbReference type="ARBA" id="ARBA00022490"/>
    </source>
</evidence>
<sequence>MTGLEVLYTYVASSIDCPQDAIVCFVHWEMIKSGYRCIGSGDEPSSSDKMTELLPADWSNNKELYSLRYKAKDTDKQLLLKAVVVSSTMIFNLMNSSTQQVSDLTVNIYDHLDTDQLHSFDRVFRDTEGLSQKVRTQLLPSEDRPTRERTDMKSQTEKEHKQKREHSSPLCNRHPPQGAHW</sequence>
<evidence type="ECO:0000256" key="10">
    <source>
        <dbReference type="ARBA" id="ARBA00022990"/>
    </source>
</evidence>
<keyword evidence="6" id="KW-0963">Cytoplasm</keyword>
<comment type="subcellular location">
    <subcellularLocation>
        <location evidence="2">Cytoplasm</location>
    </subcellularLocation>
    <subcellularLocation>
        <location evidence="1">Endoplasmic reticulum</location>
    </subcellularLocation>
</comment>
<dbReference type="FunFam" id="3.40.1000.30:FF:000002">
    <property type="entry name" value="Proteasome inhibitor PI31 subunit"/>
    <property type="match status" value="1"/>
</dbReference>
<dbReference type="PANTHER" id="PTHR13266">
    <property type="entry name" value="PROTEASOME INHIBITOR"/>
    <property type="match status" value="1"/>
</dbReference>
<evidence type="ECO:0000256" key="2">
    <source>
        <dbReference type="ARBA" id="ARBA00004496"/>
    </source>
</evidence>
<dbReference type="InterPro" id="IPR045128">
    <property type="entry name" value="PI31-like"/>
</dbReference>